<dbReference type="FunFam" id="3.40.50.300:FF:000299">
    <property type="entry name" value="ABC transporter ATP-binding protein/permease"/>
    <property type="match status" value="1"/>
</dbReference>
<dbReference type="GO" id="GO:0034040">
    <property type="term" value="F:ATPase-coupled lipid transmembrane transporter activity"/>
    <property type="evidence" value="ECO:0007669"/>
    <property type="project" value="TreeGrafter"/>
</dbReference>
<evidence type="ECO:0000256" key="9">
    <source>
        <dbReference type="SAM" id="Phobius"/>
    </source>
</evidence>
<dbReference type="GO" id="GO:0008233">
    <property type="term" value="F:peptidase activity"/>
    <property type="evidence" value="ECO:0007669"/>
    <property type="project" value="InterPro"/>
</dbReference>
<evidence type="ECO:0000256" key="6">
    <source>
        <dbReference type="ARBA" id="ARBA00022840"/>
    </source>
</evidence>
<dbReference type="Pfam" id="PF00005">
    <property type="entry name" value="ABC_tran"/>
    <property type="match status" value="1"/>
</dbReference>
<dbReference type="InterPro" id="IPR017871">
    <property type="entry name" value="ABC_transporter-like_CS"/>
</dbReference>
<dbReference type="NCBIfam" id="TIGR03375">
    <property type="entry name" value="type_I_sec_LssB"/>
    <property type="match status" value="1"/>
</dbReference>
<dbReference type="PROSITE" id="PS50893">
    <property type="entry name" value="ABC_TRANSPORTER_2"/>
    <property type="match status" value="1"/>
</dbReference>
<dbReference type="Pfam" id="PF00664">
    <property type="entry name" value="ABC_membrane"/>
    <property type="match status" value="1"/>
</dbReference>
<dbReference type="PROSITE" id="PS00211">
    <property type="entry name" value="ABC_TRANSPORTER_1"/>
    <property type="match status" value="1"/>
</dbReference>
<dbReference type="InterPro" id="IPR003593">
    <property type="entry name" value="AAA+_ATPase"/>
</dbReference>
<keyword evidence="3" id="KW-1003">Cell membrane</keyword>
<sequence length="752" mass="82878">MGNTASPAPREETPSTWPLEADRLAVHFPLVESLRLLAGHYGRRTSTQALLAGLPLSRRGVTPELLVRAASRADLQARLVDRSLEAIAIAPTLPCILVLAANQSCILWEVKWPEKHPPRQEPGAAVEIHPETLFVVQFPEAEDHRISLILDKLRDIYAGYAFFIRPVARNDDRAGPAEIDNARDWFWGTLKSSKRIYQEVVLAAVMINLFALASPLYVMNVYDRVVPNSAWATLWVLSVGAIVVYLFDFLIKGLRAHFLDVAGRKADIKISAQLFEQMMGMTMTSRPASAGVLASNMREFEGLRDFFTSATMVAMIDLPFTVLFIALVAIIGGPIALIPLVAVPLVIVMGLFLQKPLQKITRESLNESALKNALLFETISGLETIKMQAAEGHIQRRWEELTIKASGTAVKMRRLSAFALNMSGLIQQIVSVFVVIMGVWLITEGHISMGALIACVMLTSRAMAPLTQVAGLLTRLNQSREALRQLDDMMKKPVERPAGKHFIPMPMLDGCVEFRDVLFHYPGQSVPALRNISFSVGRGERVGIIGAVGSGKTTLERLLLNLYQPESGSVQIDGADVRQIDPGDLRRSVGAVQQSPNLFYGTVRENITMGHEMAPERAVLRAAELSGVMEFLRDSQHGLDTQVGERGEALSGGQRQAVAIARALLYDPPILILDEPTASMDPASENRLRKRLQDICVNKTTILITHKGSMLGLVDKLILMDRGRLVDYGPKDDIIRKLQARQYGTAAEQSDI</sequence>
<dbReference type="SUPFAM" id="SSF52540">
    <property type="entry name" value="P-loop containing nucleoside triphosphate hydrolases"/>
    <property type="match status" value="1"/>
</dbReference>
<evidence type="ECO:0000256" key="8">
    <source>
        <dbReference type="ARBA" id="ARBA00023136"/>
    </source>
</evidence>
<dbReference type="InterPro" id="IPR011527">
    <property type="entry name" value="ABC1_TM_dom"/>
</dbReference>
<feature type="transmembrane region" description="Helical" evidence="9">
    <location>
        <begin position="200"/>
        <end position="218"/>
    </location>
</feature>
<dbReference type="InterPro" id="IPR039421">
    <property type="entry name" value="Type_1_exporter"/>
</dbReference>
<proteinExistence type="predicted"/>
<gene>
    <name evidence="13" type="ORF">HYS17_00375</name>
</gene>
<dbReference type="SUPFAM" id="SSF90123">
    <property type="entry name" value="ABC transporter transmembrane region"/>
    <property type="match status" value="1"/>
</dbReference>
<dbReference type="Gene3D" id="3.90.70.10">
    <property type="entry name" value="Cysteine proteinases"/>
    <property type="match status" value="1"/>
</dbReference>
<keyword evidence="6" id="KW-0067">ATP-binding</keyword>
<dbReference type="GO" id="GO:0005886">
    <property type="term" value="C:plasma membrane"/>
    <property type="evidence" value="ECO:0007669"/>
    <property type="project" value="UniProtKB-SubCell"/>
</dbReference>
<dbReference type="PROSITE" id="PS50929">
    <property type="entry name" value="ABC_TM1F"/>
    <property type="match status" value="1"/>
</dbReference>
<feature type="domain" description="ABC transporter" evidence="10">
    <location>
        <begin position="512"/>
        <end position="747"/>
    </location>
</feature>
<organism evidence="13 14">
    <name type="scientific">Micavibrio aeruginosavorus</name>
    <dbReference type="NCBI Taxonomy" id="349221"/>
    <lineage>
        <taxon>Bacteria</taxon>
        <taxon>Pseudomonadati</taxon>
        <taxon>Bdellovibrionota</taxon>
        <taxon>Bdellovibrionia</taxon>
        <taxon>Bdellovibrionales</taxon>
        <taxon>Pseudobdellovibrionaceae</taxon>
        <taxon>Micavibrio</taxon>
    </lineage>
</organism>
<dbReference type="GO" id="GO:0140359">
    <property type="term" value="F:ABC-type transporter activity"/>
    <property type="evidence" value="ECO:0007669"/>
    <property type="project" value="InterPro"/>
</dbReference>
<dbReference type="InterPro" id="IPR005074">
    <property type="entry name" value="Peptidase_C39"/>
</dbReference>
<evidence type="ECO:0000259" key="11">
    <source>
        <dbReference type="PROSITE" id="PS50929"/>
    </source>
</evidence>
<dbReference type="InterPro" id="IPR036640">
    <property type="entry name" value="ABC1_TM_sf"/>
</dbReference>
<evidence type="ECO:0000256" key="1">
    <source>
        <dbReference type="ARBA" id="ARBA00004651"/>
    </source>
</evidence>
<dbReference type="SMART" id="SM00382">
    <property type="entry name" value="AAA"/>
    <property type="match status" value="1"/>
</dbReference>
<dbReference type="GO" id="GO:0016887">
    <property type="term" value="F:ATP hydrolysis activity"/>
    <property type="evidence" value="ECO:0007669"/>
    <property type="project" value="InterPro"/>
</dbReference>
<feature type="transmembrane region" description="Helical" evidence="9">
    <location>
        <begin position="306"/>
        <end position="330"/>
    </location>
</feature>
<feature type="domain" description="ABC transmembrane type-1" evidence="11">
    <location>
        <begin position="200"/>
        <end position="478"/>
    </location>
</feature>
<feature type="domain" description="Peptidase C39" evidence="12">
    <location>
        <begin position="20"/>
        <end position="164"/>
    </location>
</feature>
<dbReference type="InterPro" id="IPR017750">
    <property type="entry name" value="ATPase_T1SS"/>
</dbReference>
<dbReference type="GO" id="GO:0006508">
    <property type="term" value="P:proteolysis"/>
    <property type="evidence" value="ECO:0007669"/>
    <property type="project" value="InterPro"/>
</dbReference>
<feature type="transmembrane region" description="Helical" evidence="9">
    <location>
        <begin position="418"/>
        <end position="443"/>
    </location>
</feature>
<keyword evidence="4 9" id="KW-0812">Transmembrane</keyword>
<dbReference type="GO" id="GO:0005524">
    <property type="term" value="F:ATP binding"/>
    <property type="evidence" value="ECO:0007669"/>
    <property type="project" value="UniProtKB-KW"/>
</dbReference>
<keyword evidence="5" id="KW-0547">Nucleotide-binding</keyword>
<feature type="transmembrane region" description="Helical" evidence="9">
    <location>
        <begin position="230"/>
        <end position="251"/>
    </location>
</feature>
<dbReference type="InterPro" id="IPR027417">
    <property type="entry name" value="P-loop_NTPase"/>
</dbReference>
<reference evidence="13 14" key="1">
    <citation type="submission" date="2020-07" db="EMBL/GenBank/DDBJ databases">
        <title>Huge and variable diversity of episymbiotic CPR bacteria and DPANN archaea in groundwater ecosystems.</title>
        <authorList>
            <person name="He C.Y."/>
            <person name="Keren R."/>
            <person name="Whittaker M."/>
            <person name="Farag I.F."/>
            <person name="Doudna J."/>
            <person name="Cate J.H.D."/>
            <person name="Banfield J.F."/>
        </authorList>
    </citation>
    <scope>NUCLEOTIDE SEQUENCE [LARGE SCALE GENOMIC DNA]</scope>
    <source>
        <strain evidence="13">NC_groundwater_70_Ag_B-0.1um_54_66</strain>
    </source>
</reference>
<evidence type="ECO:0000256" key="7">
    <source>
        <dbReference type="ARBA" id="ARBA00022989"/>
    </source>
</evidence>
<evidence type="ECO:0000313" key="14">
    <source>
        <dbReference type="Proteomes" id="UP000595362"/>
    </source>
</evidence>
<keyword evidence="7 9" id="KW-1133">Transmembrane helix</keyword>
<dbReference type="EMBL" id="CP066681">
    <property type="protein sequence ID" value="QQG37322.1"/>
    <property type="molecule type" value="Genomic_DNA"/>
</dbReference>
<name>A0A7T5R4D0_9BACT</name>
<evidence type="ECO:0000259" key="12">
    <source>
        <dbReference type="PROSITE" id="PS50990"/>
    </source>
</evidence>
<evidence type="ECO:0000256" key="3">
    <source>
        <dbReference type="ARBA" id="ARBA00022475"/>
    </source>
</evidence>
<dbReference type="AlphaFoldDB" id="A0A7T5R4D0"/>
<dbReference type="Gene3D" id="3.40.50.300">
    <property type="entry name" value="P-loop containing nucleotide triphosphate hydrolases"/>
    <property type="match status" value="1"/>
</dbReference>
<keyword evidence="2" id="KW-0813">Transport</keyword>
<dbReference type="Gene3D" id="1.20.1560.10">
    <property type="entry name" value="ABC transporter type 1, transmembrane domain"/>
    <property type="match status" value="1"/>
</dbReference>
<evidence type="ECO:0000256" key="4">
    <source>
        <dbReference type="ARBA" id="ARBA00022692"/>
    </source>
</evidence>
<dbReference type="InterPro" id="IPR003439">
    <property type="entry name" value="ABC_transporter-like_ATP-bd"/>
</dbReference>
<keyword evidence="8 9" id="KW-0472">Membrane</keyword>
<accession>A0A7T5R4D0</accession>
<protein>
    <submittedName>
        <fullName evidence="13">Type I secretion system permease/ATPase</fullName>
    </submittedName>
</protein>
<evidence type="ECO:0000313" key="13">
    <source>
        <dbReference type="EMBL" id="QQG37322.1"/>
    </source>
</evidence>
<dbReference type="Proteomes" id="UP000595362">
    <property type="component" value="Chromosome"/>
</dbReference>
<dbReference type="CDD" id="cd03245">
    <property type="entry name" value="ABCC_bacteriocin_exporters"/>
    <property type="match status" value="1"/>
</dbReference>
<evidence type="ECO:0000256" key="2">
    <source>
        <dbReference type="ARBA" id="ARBA00022448"/>
    </source>
</evidence>
<evidence type="ECO:0000256" key="5">
    <source>
        <dbReference type="ARBA" id="ARBA00022741"/>
    </source>
</evidence>
<evidence type="ECO:0000259" key="10">
    <source>
        <dbReference type="PROSITE" id="PS50893"/>
    </source>
</evidence>
<feature type="transmembrane region" description="Helical" evidence="9">
    <location>
        <begin position="336"/>
        <end position="353"/>
    </location>
</feature>
<dbReference type="CDD" id="cd18587">
    <property type="entry name" value="ABC_6TM_LapB_like"/>
    <property type="match status" value="1"/>
</dbReference>
<dbReference type="PANTHER" id="PTHR24221">
    <property type="entry name" value="ATP-BINDING CASSETTE SUB-FAMILY B"/>
    <property type="match status" value="1"/>
</dbReference>
<comment type="subcellular location">
    <subcellularLocation>
        <location evidence="1">Cell membrane</location>
        <topology evidence="1">Multi-pass membrane protein</topology>
    </subcellularLocation>
</comment>
<dbReference type="PANTHER" id="PTHR24221:SF248">
    <property type="entry name" value="ABC TRANSPORTER TRANSMEMBRANE REGION"/>
    <property type="match status" value="1"/>
</dbReference>
<dbReference type="PROSITE" id="PS50990">
    <property type="entry name" value="PEPTIDASE_C39"/>
    <property type="match status" value="1"/>
</dbReference>